<keyword evidence="3" id="KW-1185">Reference proteome</keyword>
<dbReference type="AlphaFoldDB" id="A0AAV9UFJ4"/>
<accession>A0AAV9UFJ4</accession>
<feature type="region of interest" description="Disordered" evidence="1">
    <location>
        <begin position="127"/>
        <end position="147"/>
    </location>
</feature>
<protein>
    <submittedName>
        <fullName evidence="2">Uncharacterized protein</fullName>
    </submittedName>
</protein>
<comment type="caution">
    <text evidence="2">The sequence shown here is derived from an EMBL/GenBank/DDBJ whole genome shotgun (WGS) entry which is preliminary data.</text>
</comment>
<dbReference type="Proteomes" id="UP001375240">
    <property type="component" value="Unassembled WGS sequence"/>
</dbReference>
<gene>
    <name evidence="2" type="ORF">TWF696_009650</name>
</gene>
<evidence type="ECO:0000313" key="3">
    <source>
        <dbReference type="Proteomes" id="UP001375240"/>
    </source>
</evidence>
<organism evidence="2 3">
    <name type="scientific">Orbilia brochopaga</name>
    <dbReference type="NCBI Taxonomy" id="3140254"/>
    <lineage>
        <taxon>Eukaryota</taxon>
        <taxon>Fungi</taxon>
        <taxon>Dikarya</taxon>
        <taxon>Ascomycota</taxon>
        <taxon>Pezizomycotina</taxon>
        <taxon>Orbiliomycetes</taxon>
        <taxon>Orbiliales</taxon>
        <taxon>Orbiliaceae</taxon>
        <taxon>Orbilia</taxon>
    </lineage>
</organism>
<proteinExistence type="predicted"/>
<dbReference type="EMBL" id="JAVHNQ010000009">
    <property type="protein sequence ID" value="KAK6338842.1"/>
    <property type="molecule type" value="Genomic_DNA"/>
</dbReference>
<name>A0AAV9UFJ4_9PEZI</name>
<reference evidence="2 3" key="1">
    <citation type="submission" date="2019-10" db="EMBL/GenBank/DDBJ databases">
        <authorList>
            <person name="Palmer J.M."/>
        </authorList>
    </citation>
    <scope>NUCLEOTIDE SEQUENCE [LARGE SCALE GENOMIC DNA]</scope>
    <source>
        <strain evidence="2 3">TWF696</strain>
    </source>
</reference>
<evidence type="ECO:0000256" key="1">
    <source>
        <dbReference type="SAM" id="MobiDB-lite"/>
    </source>
</evidence>
<evidence type="ECO:0000313" key="2">
    <source>
        <dbReference type="EMBL" id="KAK6338842.1"/>
    </source>
</evidence>
<sequence>MYYYWQPKPDSEKLWDRYASNADDDDVKAWNGTLNHRDQLKRPPQSWTGTKMKDMANLIDQDEIVPVLVSYPPTATPSSQGHNYQPIQPTIALGHNFGSAVMPESYHTPHQIAADGALNDYLNLLQQGQSSTHPQPPFPSGMPINAPGSSEDHHHYMAWFPFYRNGGVDN</sequence>